<dbReference type="InterPro" id="IPR036651">
    <property type="entry name" value="Gln_synt_N_sf"/>
</dbReference>
<evidence type="ECO:0000313" key="9">
    <source>
        <dbReference type="Proteomes" id="UP001314635"/>
    </source>
</evidence>
<name>A0ABS5GAY7_9BRAD</name>
<dbReference type="InterPro" id="IPR014746">
    <property type="entry name" value="Gln_synth/guanido_kin_cat_dom"/>
</dbReference>
<dbReference type="Gene3D" id="3.10.20.70">
    <property type="entry name" value="Glutamine synthetase, N-terminal domain"/>
    <property type="match status" value="1"/>
</dbReference>
<feature type="domain" description="GS catalytic" evidence="7">
    <location>
        <begin position="120"/>
        <end position="483"/>
    </location>
</feature>
<dbReference type="Pfam" id="PF03951">
    <property type="entry name" value="Gln-synt_N"/>
    <property type="match status" value="1"/>
</dbReference>
<dbReference type="SUPFAM" id="SSF55931">
    <property type="entry name" value="Glutamine synthetase/guanido kinase"/>
    <property type="match status" value="1"/>
</dbReference>
<evidence type="ECO:0000256" key="3">
    <source>
        <dbReference type="ARBA" id="ARBA00009897"/>
    </source>
</evidence>
<dbReference type="EMBL" id="JAFCLK010000021">
    <property type="protein sequence ID" value="MBR1138502.1"/>
    <property type="molecule type" value="Genomic_DNA"/>
</dbReference>
<dbReference type="InterPro" id="IPR008146">
    <property type="entry name" value="Gln_synth_cat_dom"/>
</dbReference>
<comment type="similarity">
    <text evidence="3 5 6">Belongs to the glutamine synthetase family.</text>
</comment>
<dbReference type="PANTHER" id="PTHR43407">
    <property type="entry name" value="GLUTAMINE SYNTHETASE"/>
    <property type="match status" value="1"/>
</dbReference>
<protein>
    <recommendedName>
        <fullName evidence="7">GS catalytic domain-containing protein</fullName>
    </recommendedName>
</protein>
<dbReference type="PROSITE" id="PS51987">
    <property type="entry name" value="GS_CATALYTIC"/>
    <property type="match status" value="1"/>
</dbReference>
<comment type="function">
    <text evidence="2">Catalyzes the ATP-dependent biosynthesis of glutamine from glutamate and ammonia.</text>
</comment>
<proteinExistence type="inferred from homology"/>
<dbReference type="Pfam" id="PF00120">
    <property type="entry name" value="Gln-synt_C"/>
    <property type="match status" value="1"/>
</dbReference>
<dbReference type="InterPro" id="IPR008147">
    <property type="entry name" value="Gln_synt_N"/>
</dbReference>
<dbReference type="SMART" id="SM01230">
    <property type="entry name" value="Gln-synt_C"/>
    <property type="match status" value="1"/>
</dbReference>
<dbReference type="Proteomes" id="UP001314635">
    <property type="component" value="Unassembled WGS sequence"/>
</dbReference>
<evidence type="ECO:0000256" key="4">
    <source>
        <dbReference type="ARBA" id="ARBA00023231"/>
    </source>
</evidence>
<evidence type="ECO:0000256" key="6">
    <source>
        <dbReference type="RuleBase" id="RU000384"/>
    </source>
</evidence>
<sequence length="483" mass="53134">MNAPTGAIEGLQRSAFARGQSLAQLWETGAFEFVTIWFTDLSGRWMRLSWPREAMNYQKLVGGIHSSVLASHWRDATNCDYLFKADADTAFIDPCEASPTLSLIANVWEPDGSGQYARDPRGVLLRAIKQLERVASGCLCKVGPELEFYIFDEVRYKLGQFETYVRLIEAESSSNSERTQSAHNRGYVLGHSSLHLSPTSDYTAPTREAILRNLAAVGLSPLHNFHEAGPAQAEIGISHLEALRAADAIQLYKRVARATATKLGQLVTFMPAPIPFAPGSGLHFHLSIWSEGVNLFSGSGLGGMSETAMHAIAGVMKYSKALCAFLTPSHNSFCRLSHAFNPIRDVEFGVSNRRIPIRIPPALEPNEARIELRFPDASCNPYLALASIIVAMVAGIEQRLEPGAPAVNNAPGFLGDVRNRAKNGLPRDLEEALLELDKVKDVFLRDDVFSEEMLNAHIELLSRRALFRATRGHPADYAECLDC</sequence>
<accession>A0ABS5GAY7</accession>
<reference evidence="9" key="1">
    <citation type="journal article" date="2021" name="ISME J.">
        <title>Evolutionary origin and ecological implication of a unique nif island in free-living Bradyrhizobium lineages.</title>
        <authorList>
            <person name="Tao J."/>
        </authorList>
    </citation>
    <scope>NUCLEOTIDE SEQUENCE [LARGE SCALE GENOMIC DNA]</scope>
    <source>
        <strain evidence="9">SZCCT0094</strain>
    </source>
</reference>
<evidence type="ECO:0000313" key="8">
    <source>
        <dbReference type="EMBL" id="MBR1138502.1"/>
    </source>
</evidence>
<dbReference type="RefSeq" id="WP_172242828.1">
    <property type="nucleotide sequence ID" value="NZ_JABFDP010000044.1"/>
</dbReference>
<organism evidence="8 9">
    <name type="scientific">Bradyrhizobium denitrificans</name>
    <dbReference type="NCBI Taxonomy" id="2734912"/>
    <lineage>
        <taxon>Bacteria</taxon>
        <taxon>Pseudomonadati</taxon>
        <taxon>Pseudomonadota</taxon>
        <taxon>Alphaproteobacteria</taxon>
        <taxon>Hyphomicrobiales</taxon>
        <taxon>Nitrobacteraceae</taxon>
        <taxon>Bradyrhizobium</taxon>
    </lineage>
</organism>
<dbReference type="Gene3D" id="3.30.590.10">
    <property type="entry name" value="Glutamine synthetase/guanido kinase, catalytic domain"/>
    <property type="match status" value="1"/>
</dbReference>
<comment type="caution">
    <text evidence="8">The sequence shown here is derived from an EMBL/GenBank/DDBJ whole genome shotgun (WGS) entry which is preliminary data.</text>
</comment>
<gene>
    <name evidence="8" type="ORF">JQ619_22315</name>
</gene>
<evidence type="ECO:0000259" key="7">
    <source>
        <dbReference type="PROSITE" id="PS51987"/>
    </source>
</evidence>
<dbReference type="SUPFAM" id="SSF54368">
    <property type="entry name" value="Glutamine synthetase, N-terminal domain"/>
    <property type="match status" value="1"/>
</dbReference>
<evidence type="ECO:0000256" key="1">
    <source>
        <dbReference type="ARBA" id="ARBA00001946"/>
    </source>
</evidence>
<keyword evidence="9" id="KW-1185">Reference proteome</keyword>
<evidence type="ECO:0000256" key="2">
    <source>
        <dbReference type="ARBA" id="ARBA00003117"/>
    </source>
</evidence>
<keyword evidence="4" id="KW-0535">Nitrogen fixation</keyword>
<comment type="cofactor">
    <cofactor evidence="1">
        <name>Mg(2+)</name>
        <dbReference type="ChEBI" id="CHEBI:18420"/>
    </cofactor>
</comment>
<dbReference type="PANTHER" id="PTHR43407:SF1">
    <property type="entry name" value="LENGSIN"/>
    <property type="match status" value="1"/>
</dbReference>
<evidence type="ECO:0000256" key="5">
    <source>
        <dbReference type="PROSITE-ProRule" id="PRU01331"/>
    </source>
</evidence>